<comment type="caution">
    <text evidence="2">The sequence shown here is derived from an EMBL/GenBank/DDBJ whole genome shotgun (WGS) entry which is preliminary data.</text>
</comment>
<dbReference type="Proteomes" id="UP000823597">
    <property type="component" value="Unassembled WGS sequence"/>
</dbReference>
<dbReference type="EMBL" id="JADIME010000076">
    <property type="protein sequence ID" value="MBO8465792.1"/>
    <property type="molecule type" value="Genomic_DNA"/>
</dbReference>
<reference evidence="2" key="2">
    <citation type="journal article" date="2021" name="PeerJ">
        <title>Extensive microbial diversity within the chicken gut microbiome revealed by metagenomics and culture.</title>
        <authorList>
            <person name="Gilroy R."/>
            <person name="Ravi A."/>
            <person name="Getino M."/>
            <person name="Pursley I."/>
            <person name="Horton D.L."/>
            <person name="Alikhan N.F."/>
            <person name="Baker D."/>
            <person name="Gharbi K."/>
            <person name="Hall N."/>
            <person name="Watson M."/>
            <person name="Adriaenssens E.M."/>
            <person name="Foster-Nyarko E."/>
            <person name="Jarju S."/>
            <person name="Secka A."/>
            <person name="Antonio M."/>
            <person name="Oren A."/>
            <person name="Chaudhuri R.R."/>
            <person name="La Ragione R."/>
            <person name="Hildebrand F."/>
            <person name="Pallen M.J."/>
        </authorList>
    </citation>
    <scope>NUCLEOTIDE SEQUENCE</scope>
    <source>
        <strain evidence="2">10037</strain>
    </source>
</reference>
<dbReference type="InterPro" id="IPR003593">
    <property type="entry name" value="AAA+_ATPase"/>
</dbReference>
<dbReference type="InterPro" id="IPR025420">
    <property type="entry name" value="DUF4143"/>
</dbReference>
<dbReference type="PANTHER" id="PTHR33295">
    <property type="entry name" value="ATPASE"/>
    <property type="match status" value="1"/>
</dbReference>
<keyword evidence="2" id="KW-0547">Nucleotide-binding</keyword>
<dbReference type="InterPro" id="IPR041682">
    <property type="entry name" value="AAA_14"/>
</dbReference>
<accession>A0A9D9I521</accession>
<dbReference type="SMART" id="SM00382">
    <property type="entry name" value="AAA"/>
    <property type="match status" value="1"/>
</dbReference>
<gene>
    <name evidence="2" type="ORF">IAB93_07345</name>
</gene>
<name>A0A9D9I521_9BACT</name>
<dbReference type="SUPFAM" id="SSF52540">
    <property type="entry name" value="P-loop containing nucleoside triphosphate hydrolases"/>
    <property type="match status" value="1"/>
</dbReference>
<evidence type="ECO:0000259" key="1">
    <source>
        <dbReference type="SMART" id="SM00382"/>
    </source>
</evidence>
<proteinExistence type="predicted"/>
<evidence type="ECO:0000313" key="3">
    <source>
        <dbReference type="Proteomes" id="UP000823597"/>
    </source>
</evidence>
<dbReference type="Gene3D" id="3.40.50.300">
    <property type="entry name" value="P-loop containing nucleotide triphosphate hydrolases"/>
    <property type="match status" value="1"/>
</dbReference>
<reference evidence="2" key="1">
    <citation type="submission" date="2020-10" db="EMBL/GenBank/DDBJ databases">
        <authorList>
            <person name="Gilroy R."/>
        </authorList>
    </citation>
    <scope>NUCLEOTIDE SEQUENCE</scope>
    <source>
        <strain evidence="2">10037</strain>
    </source>
</reference>
<keyword evidence="2" id="KW-0067">ATP-binding</keyword>
<feature type="domain" description="AAA+ ATPase" evidence="1">
    <location>
        <begin position="18"/>
        <end position="145"/>
    </location>
</feature>
<dbReference type="Pfam" id="PF13635">
    <property type="entry name" value="DUF4143"/>
    <property type="match status" value="1"/>
</dbReference>
<dbReference type="AlphaFoldDB" id="A0A9D9I521"/>
<organism evidence="2 3">
    <name type="scientific">Candidatus Merdivivens pullistercoris</name>
    <dbReference type="NCBI Taxonomy" id="2840873"/>
    <lineage>
        <taxon>Bacteria</taxon>
        <taxon>Pseudomonadati</taxon>
        <taxon>Bacteroidota</taxon>
        <taxon>Bacteroidia</taxon>
        <taxon>Bacteroidales</taxon>
        <taxon>Muribaculaceae</taxon>
        <taxon>Muribaculaceae incertae sedis</taxon>
        <taxon>Candidatus Merdivivens</taxon>
    </lineage>
</organism>
<dbReference type="Pfam" id="PF13173">
    <property type="entry name" value="AAA_14"/>
    <property type="match status" value="1"/>
</dbReference>
<dbReference type="PANTHER" id="PTHR33295:SF7">
    <property type="entry name" value="ATPASE"/>
    <property type="match status" value="1"/>
</dbReference>
<sequence length="444" mass="51021">MFERNILTNLREWSRRPGHKPLVLRGARQVGKTTLVNQFSKEYEVYLKLNLDKDADRQLFESGMSVEELLTAIYLLNNKERKDARTLLFIDEIQNSPKAVAMLRYFYEDVSGIDVIAAGSLLESLIDKHISFPVGRVEYMALRPCSFNEFLGAVGENGLKASQYEIAIPVPLHEETMRLFNIYVLLGGMPEIVDNYAINRDIVSLGHVYESLLTGYRDDIEKYSSTETMGNILRHILNVGWLYAAKRISFEKFGNSLYRSREMGEAFRMLEKTMLLELSYPVTSVVVPFIPELKRSPKLLWIDTGIVNYVGGLQKELVNIKDISDVWMGHIAEQIIGQELVGDDNSFSRKRYFWVNGTGSDAEVDFVIQYDDMVIPVEVKSGHNSRLRSLHSFMEKSPHDIAVRFWRKPLSIDEAVTPKGKRFRLFNIPYYYAGQVGRVILKYI</sequence>
<evidence type="ECO:0000313" key="2">
    <source>
        <dbReference type="EMBL" id="MBO8465792.1"/>
    </source>
</evidence>
<protein>
    <submittedName>
        <fullName evidence="2">ATP-binding protein</fullName>
    </submittedName>
</protein>
<dbReference type="GO" id="GO:0005524">
    <property type="term" value="F:ATP binding"/>
    <property type="evidence" value="ECO:0007669"/>
    <property type="project" value="UniProtKB-KW"/>
</dbReference>
<dbReference type="InterPro" id="IPR027417">
    <property type="entry name" value="P-loop_NTPase"/>
</dbReference>